<dbReference type="GO" id="GO:0016020">
    <property type="term" value="C:membrane"/>
    <property type="evidence" value="ECO:0007669"/>
    <property type="project" value="TreeGrafter"/>
</dbReference>
<keyword evidence="2" id="KW-0521">NADP</keyword>
<dbReference type="GO" id="GO:0008667">
    <property type="term" value="F:2,3-dihydro-2,3-dihydroxybenzoate dehydrogenase activity"/>
    <property type="evidence" value="ECO:0007669"/>
    <property type="project" value="InterPro"/>
</dbReference>
<dbReference type="InterPro" id="IPR002347">
    <property type="entry name" value="SDR_fam"/>
</dbReference>
<accession>A0A2I0HQM7</accession>
<dbReference type="STRING" id="22663.A0A2I0HQM7"/>
<keyword evidence="5" id="KW-1185">Reference proteome</keyword>
<proteinExistence type="inferred from homology"/>
<dbReference type="InterPro" id="IPR036291">
    <property type="entry name" value="NAD(P)-bd_dom_sf"/>
</dbReference>
<dbReference type="PANTHER" id="PTHR43490">
    <property type="entry name" value="(+)-NEOMENTHOL DEHYDROGENASE"/>
    <property type="match status" value="1"/>
</dbReference>
<dbReference type="Proteomes" id="UP000233551">
    <property type="component" value="Unassembled WGS sequence"/>
</dbReference>
<dbReference type="PRINTS" id="PR01397">
    <property type="entry name" value="DHBDHDRGNASE"/>
</dbReference>
<dbReference type="GO" id="GO:0019290">
    <property type="term" value="P:siderophore biosynthetic process"/>
    <property type="evidence" value="ECO:0007669"/>
    <property type="project" value="InterPro"/>
</dbReference>
<evidence type="ECO:0000256" key="1">
    <source>
        <dbReference type="ARBA" id="ARBA00006484"/>
    </source>
</evidence>
<dbReference type="AlphaFoldDB" id="A0A2I0HQM7"/>
<gene>
    <name evidence="4" type="ORF">CRG98_046032</name>
</gene>
<protein>
    <recommendedName>
        <fullName evidence="6">(+)-neomenthol dehydrogenase-like</fullName>
    </recommendedName>
</protein>
<dbReference type="PANTHER" id="PTHR43490:SF60">
    <property type="entry name" value="NAD(P)-BINDING ROSSMANN-FOLD SUPERFAMILY PROTEIN"/>
    <property type="match status" value="1"/>
</dbReference>
<keyword evidence="3" id="KW-0560">Oxidoreductase</keyword>
<reference evidence="4 5" key="1">
    <citation type="submission" date="2017-11" db="EMBL/GenBank/DDBJ databases">
        <title>De-novo sequencing of pomegranate (Punica granatum L.) genome.</title>
        <authorList>
            <person name="Akparov Z."/>
            <person name="Amiraslanov A."/>
            <person name="Hajiyeva S."/>
            <person name="Abbasov M."/>
            <person name="Kaur K."/>
            <person name="Hamwieh A."/>
            <person name="Solovyev V."/>
            <person name="Salamov A."/>
            <person name="Braich B."/>
            <person name="Kosarev P."/>
            <person name="Mahmoud A."/>
            <person name="Hajiyev E."/>
            <person name="Babayeva S."/>
            <person name="Izzatullayeva V."/>
            <person name="Mammadov A."/>
            <person name="Mammadov A."/>
            <person name="Sharifova S."/>
            <person name="Ojaghi J."/>
            <person name="Eynullazada K."/>
            <person name="Bayramov B."/>
            <person name="Abdulazimova A."/>
            <person name="Shahmuradov I."/>
        </authorList>
    </citation>
    <scope>NUCLEOTIDE SEQUENCE [LARGE SCALE GENOMIC DNA]</scope>
    <source>
        <strain evidence="5">cv. AG2017</strain>
        <tissue evidence="4">Leaf</tissue>
    </source>
</reference>
<organism evidence="4 5">
    <name type="scientific">Punica granatum</name>
    <name type="common">Pomegranate</name>
    <dbReference type="NCBI Taxonomy" id="22663"/>
    <lineage>
        <taxon>Eukaryota</taxon>
        <taxon>Viridiplantae</taxon>
        <taxon>Streptophyta</taxon>
        <taxon>Embryophyta</taxon>
        <taxon>Tracheophyta</taxon>
        <taxon>Spermatophyta</taxon>
        <taxon>Magnoliopsida</taxon>
        <taxon>eudicotyledons</taxon>
        <taxon>Gunneridae</taxon>
        <taxon>Pentapetalae</taxon>
        <taxon>rosids</taxon>
        <taxon>malvids</taxon>
        <taxon>Myrtales</taxon>
        <taxon>Lythraceae</taxon>
        <taxon>Punica</taxon>
    </lineage>
</organism>
<evidence type="ECO:0000313" key="5">
    <source>
        <dbReference type="Proteomes" id="UP000233551"/>
    </source>
</evidence>
<dbReference type="Pfam" id="PF00106">
    <property type="entry name" value="adh_short"/>
    <property type="match status" value="1"/>
</dbReference>
<name>A0A2I0HQM7_PUNGR</name>
<dbReference type="EMBL" id="PGOL01006556">
    <property type="protein sequence ID" value="PKI33576.1"/>
    <property type="molecule type" value="Genomic_DNA"/>
</dbReference>
<dbReference type="Gene3D" id="3.40.50.720">
    <property type="entry name" value="NAD(P)-binding Rossmann-like Domain"/>
    <property type="match status" value="1"/>
</dbReference>
<dbReference type="SUPFAM" id="SSF51735">
    <property type="entry name" value="NAD(P)-binding Rossmann-fold domains"/>
    <property type="match status" value="1"/>
</dbReference>
<sequence length="134" mass="14749">MEPKELEPFPPSTLVNSSRWWSKDTVAIVTGANRGIGYAIVKRLAELGLTVILTARDSERGFKASETLRSQGLNVQFSRLDVSDAASIEAFVSWFRENFAGLNILKNCILKLSILISAEIESTFTDKSVTVLAI</sequence>
<evidence type="ECO:0000256" key="2">
    <source>
        <dbReference type="ARBA" id="ARBA00022857"/>
    </source>
</evidence>
<comment type="caution">
    <text evidence="4">The sequence shown here is derived from an EMBL/GenBank/DDBJ whole genome shotgun (WGS) entry which is preliminary data.</text>
</comment>
<evidence type="ECO:0008006" key="6">
    <source>
        <dbReference type="Google" id="ProtNLM"/>
    </source>
</evidence>
<comment type="similarity">
    <text evidence="1">Belongs to the short-chain dehydrogenases/reductases (SDR) family.</text>
</comment>
<evidence type="ECO:0000256" key="3">
    <source>
        <dbReference type="ARBA" id="ARBA00023002"/>
    </source>
</evidence>
<dbReference type="InterPro" id="IPR003560">
    <property type="entry name" value="DHB_DH"/>
</dbReference>
<evidence type="ECO:0000313" key="4">
    <source>
        <dbReference type="EMBL" id="PKI33576.1"/>
    </source>
</evidence>